<gene>
    <name evidence="3" type="ORF">SAMN05216334_1122</name>
</gene>
<dbReference type="PANTHER" id="PTHR31977:SF1">
    <property type="entry name" value="UPF0696 PROTEIN C11ORF68"/>
    <property type="match status" value="1"/>
</dbReference>
<protein>
    <recommendedName>
        <fullName evidence="5">DUF1917 domain-containing protein</fullName>
    </recommendedName>
</protein>
<dbReference type="SUPFAM" id="SSF55418">
    <property type="entry name" value="eIF4e-like"/>
    <property type="match status" value="1"/>
</dbReference>
<accession>A0A1H5VBE7</accession>
<dbReference type="Gene3D" id="3.30.760.10">
    <property type="entry name" value="RNA Cap, Translation Initiation Factor Eif4e"/>
    <property type="match status" value="1"/>
</dbReference>
<evidence type="ECO:0000313" key="4">
    <source>
        <dbReference type="Proteomes" id="UP000236753"/>
    </source>
</evidence>
<name>A0A1H5VBE7_9PROT</name>
<dbReference type="RefSeq" id="WP_103966518.1">
    <property type="nucleotide sequence ID" value="NZ_FNUX01000012.1"/>
</dbReference>
<feature type="region of interest" description="Disordered" evidence="2">
    <location>
        <begin position="1"/>
        <end position="24"/>
    </location>
</feature>
<organism evidence="3 4">
    <name type="scientific">Nitrosomonas ureae</name>
    <dbReference type="NCBI Taxonomy" id="44577"/>
    <lineage>
        <taxon>Bacteria</taxon>
        <taxon>Pseudomonadati</taxon>
        <taxon>Pseudomonadota</taxon>
        <taxon>Betaproteobacteria</taxon>
        <taxon>Nitrosomonadales</taxon>
        <taxon>Nitrosomonadaceae</taxon>
        <taxon>Nitrosomonas</taxon>
    </lineage>
</organism>
<evidence type="ECO:0000256" key="1">
    <source>
        <dbReference type="ARBA" id="ARBA00010568"/>
    </source>
</evidence>
<reference evidence="3 4" key="1">
    <citation type="submission" date="2016-10" db="EMBL/GenBank/DDBJ databases">
        <authorList>
            <person name="de Groot N.N."/>
        </authorList>
    </citation>
    <scope>NUCLEOTIDE SEQUENCE [LARGE SCALE GENOMIC DNA]</scope>
    <source>
        <strain evidence="3 4">Nm13</strain>
    </source>
</reference>
<sequence>MTNKKLYGAKKDSEPDVVQSAEGGNPSEVTHAAFIVAHYRGNIPQAEAIRLGKWLFFVAEKYIDDTWRNVKKAVEDGKLWKQAKVSTAWRSKGKVYVICVYTYDCEDESDVMKIRAHLREMGFKRAASYKSDEQTIAGIYSDLSAGLALYKA</sequence>
<dbReference type="PANTHER" id="PTHR31977">
    <property type="entry name" value="UPF0696 PROTEIN C11ORF68"/>
    <property type="match status" value="1"/>
</dbReference>
<proteinExistence type="inferred from homology"/>
<dbReference type="InterPro" id="IPR015034">
    <property type="entry name" value="Bles03"/>
</dbReference>
<dbReference type="OrthoDB" id="8549808at2"/>
<comment type="similarity">
    <text evidence="1">Belongs to the UPF0696 family.</text>
</comment>
<evidence type="ECO:0000256" key="2">
    <source>
        <dbReference type="SAM" id="MobiDB-lite"/>
    </source>
</evidence>
<dbReference type="EMBL" id="FNUX01000012">
    <property type="protein sequence ID" value="SEF84705.1"/>
    <property type="molecule type" value="Genomic_DNA"/>
</dbReference>
<evidence type="ECO:0000313" key="3">
    <source>
        <dbReference type="EMBL" id="SEF84705.1"/>
    </source>
</evidence>
<dbReference type="AlphaFoldDB" id="A0A1H5VBE7"/>
<dbReference type="Pfam" id="PF08939">
    <property type="entry name" value="Bles03"/>
    <property type="match status" value="1"/>
</dbReference>
<dbReference type="Proteomes" id="UP000236753">
    <property type="component" value="Unassembled WGS sequence"/>
</dbReference>
<evidence type="ECO:0008006" key="5">
    <source>
        <dbReference type="Google" id="ProtNLM"/>
    </source>
</evidence>
<dbReference type="InterPro" id="IPR023398">
    <property type="entry name" value="TIF_eIF4e-like"/>
</dbReference>